<sequence>MLQPQIADEHDTDILILCKPYRMRHTQDEITNETKTAGIWVRGAARARITARGVGDDYVWARVGAVTYVSVYLTPNWAVAEFLAKVALLKDGLRALPRDLLVAGDLNARAIECGMTETNRRGRLLLETAASLYLVVKNTGDIPTYGRPGFGDSIPDVTMTTDRILPRVRQWWVFKRYTASDHQYIASEVAEETKSARRRIQHPPP</sequence>
<dbReference type="RefSeq" id="XP_015522793.1">
    <property type="nucleotide sequence ID" value="XM_015667307.1"/>
</dbReference>
<evidence type="ECO:0000313" key="2">
    <source>
        <dbReference type="Proteomes" id="UP000829291"/>
    </source>
</evidence>
<dbReference type="InterPro" id="IPR036691">
    <property type="entry name" value="Endo/exonu/phosph_ase_sf"/>
</dbReference>
<accession>A0A6J0C889</accession>
<evidence type="ECO:0000259" key="1">
    <source>
        <dbReference type="Pfam" id="PF14529"/>
    </source>
</evidence>
<dbReference type="InParanoid" id="A0A6J0C889"/>
<dbReference type="Pfam" id="PF14529">
    <property type="entry name" value="Exo_endo_phos_2"/>
    <property type="match status" value="1"/>
</dbReference>
<dbReference type="KEGG" id="nlo:107226483"/>
<dbReference type="Proteomes" id="UP000829291">
    <property type="component" value="Chromosome 7"/>
</dbReference>
<organism evidence="3">
    <name type="scientific">Neodiprion lecontei</name>
    <name type="common">Redheaded pine sawfly</name>
    <dbReference type="NCBI Taxonomy" id="441921"/>
    <lineage>
        <taxon>Eukaryota</taxon>
        <taxon>Metazoa</taxon>
        <taxon>Ecdysozoa</taxon>
        <taxon>Arthropoda</taxon>
        <taxon>Hexapoda</taxon>
        <taxon>Insecta</taxon>
        <taxon>Pterygota</taxon>
        <taxon>Neoptera</taxon>
        <taxon>Endopterygota</taxon>
        <taxon>Hymenoptera</taxon>
        <taxon>Tenthredinoidea</taxon>
        <taxon>Diprionidae</taxon>
        <taxon>Diprioninae</taxon>
        <taxon>Neodiprion</taxon>
    </lineage>
</organism>
<dbReference type="OrthoDB" id="7552326at2759"/>
<evidence type="ECO:0000313" key="3">
    <source>
        <dbReference type="RefSeq" id="XP_015522793.1"/>
    </source>
</evidence>
<dbReference type="InterPro" id="IPR005135">
    <property type="entry name" value="Endo/exonuclease/phosphatase"/>
</dbReference>
<feature type="domain" description="Endonuclease/exonuclease/phosphatase" evidence="1">
    <location>
        <begin position="68"/>
        <end position="186"/>
    </location>
</feature>
<dbReference type="SUPFAM" id="SSF56219">
    <property type="entry name" value="DNase I-like"/>
    <property type="match status" value="1"/>
</dbReference>
<reference evidence="3" key="1">
    <citation type="submission" date="2025-08" db="UniProtKB">
        <authorList>
            <consortium name="RefSeq"/>
        </authorList>
    </citation>
    <scope>IDENTIFICATION</scope>
    <source>
        <tissue evidence="3">Thorax and Abdomen</tissue>
    </source>
</reference>
<dbReference type="Gene3D" id="3.60.10.10">
    <property type="entry name" value="Endonuclease/exonuclease/phosphatase"/>
    <property type="match status" value="1"/>
</dbReference>
<name>A0A6J0C889_NEOLC</name>
<proteinExistence type="predicted"/>
<dbReference type="GeneID" id="107226483"/>
<dbReference type="GO" id="GO:0003824">
    <property type="term" value="F:catalytic activity"/>
    <property type="evidence" value="ECO:0007669"/>
    <property type="project" value="InterPro"/>
</dbReference>
<protein>
    <submittedName>
        <fullName evidence="3">Uncharacterized protein LOC107226483</fullName>
    </submittedName>
</protein>
<gene>
    <name evidence="3" type="primary">LOC107226483</name>
</gene>
<dbReference type="AlphaFoldDB" id="A0A6J0C889"/>
<keyword evidence="2" id="KW-1185">Reference proteome</keyword>